<keyword evidence="1" id="KW-1133">Transmembrane helix</keyword>
<dbReference type="Proteomes" id="UP000053268">
    <property type="component" value="Unassembled WGS sequence"/>
</dbReference>
<proteinExistence type="predicted"/>
<name>A0A194PIK2_PAPXU</name>
<dbReference type="STRING" id="66420.A0A194PIK2"/>
<evidence type="ECO:0000313" key="3">
    <source>
        <dbReference type="Proteomes" id="UP000053268"/>
    </source>
</evidence>
<keyword evidence="1" id="KW-0812">Transmembrane</keyword>
<keyword evidence="1" id="KW-0472">Membrane</keyword>
<organism evidence="2 3">
    <name type="scientific">Papilio xuthus</name>
    <name type="common">Asian swallowtail butterfly</name>
    <dbReference type="NCBI Taxonomy" id="66420"/>
    <lineage>
        <taxon>Eukaryota</taxon>
        <taxon>Metazoa</taxon>
        <taxon>Ecdysozoa</taxon>
        <taxon>Arthropoda</taxon>
        <taxon>Hexapoda</taxon>
        <taxon>Insecta</taxon>
        <taxon>Pterygota</taxon>
        <taxon>Neoptera</taxon>
        <taxon>Endopterygota</taxon>
        <taxon>Lepidoptera</taxon>
        <taxon>Glossata</taxon>
        <taxon>Ditrysia</taxon>
        <taxon>Papilionoidea</taxon>
        <taxon>Papilionidae</taxon>
        <taxon>Papilioninae</taxon>
        <taxon>Papilio</taxon>
    </lineage>
</organism>
<feature type="transmembrane region" description="Helical" evidence="1">
    <location>
        <begin position="81"/>
        <end position="103"/>
    </location>
</feature>
<gene>
    <name evidence="2" type="ORF">RR46_10506</name>
</gene>
<accession>A0A194PIK2</accession>
<keyword evidence="3" id="KW-1185">Reference proteome</keyword>
<sequence>MVFIGLTLWNSPRVENVVPLLHTFGYGALSITKVFVLWYKKDVFGQLLNELADIWPMSPLEEDAQNIKNKSLSALRIAHQWYFWLNVSGVWFYNLTPIGVYFFRIWRGQHAEIGFVWMSWYPFDKQQLIAHIAVYIFEMFAGMSRGILILFT</sequence>
<dbReference type="AlphaFoldDB" id="A0A194PIK2"/>
<reference evidence="2 3" key="1">
    <citation type="journal article" date="2015" name="Nat. Commun.">
        <title>Outbred genome sequencing and CRISPR/Cas9 gene editing in butterflies.</title>
        <authorList>
            <person name="Li X."/>
            <person name="Fan D."/>
            <person name="Zhang W."/>
            <person name="Liu G."/>
            <person name="Zhang L."/>
            <person name="Zhao L."/>
            <person name="Fang X."/>
            <person name="Chen L."/>
            <person name="Dong Y."/>
            <person name="Chen Y."/>
            <person name="Ding Y."/>
            <person name="Zhao R."/>
            <person name="Feng M."/>
            <person name="Zhu Y."/>
            <person name="Feng Y."/>
            <person name="Jiang X."/>
            <person name="Zhu D."/>
            <person name="Xiang H."/>
            <person name="Feng X."/>
            <person name="Li S."/>
            <person name="Wang J."/>
            <person name="Zhang G."/>
            <person name="Kronforst M.R."/>
            <person name="Wang W."/>
        </authorList>
    </citation>
    <scope>NUCLEOTIDE SEQUENCE [LARGE SCALE GENOMIC DNA]</scope>
    <source>
        <strain evidence="2">Ya'a_city_454_Px</strain>
        <tissue evidence="2">Whole body</tissue>
    </source>
</reference>
<feature type="transmembrane region" description="Helical" evidence="1">
    <location>
        <begin position="20"/>
        <end position="39"/>
    </location>
</feature>
<evidence type="ECO:0000313" key="2">
    <source>
        <dbReference type="EMBL" id="KPI93246.1"/>
    </source>
</evidence>
<feature type="transmembrane region" description="Helical" evidence="1">
    <location>
        <begin position="128"/>
        <end position="151"/>
    </location>
</feature>
<protein>
    <submittedName>
        <fullName evidence="2">Uncharacterized protein</fullName>
    </submittedName>
</protein>
<evidence type="ECO:0000256" key="1">
    <source>
        <dbReference type="SAM" id="Phobius"/>
    </source>
</evidence>
<dbReference type="EMBL" id="KQ459602">
    <property type="protein sequence ID" value="KPI93246.1"/>
    <property type="molecule type" value="Genomic_DNA"/>
</dbReference>